<proteinExistence type="inferred from homology"/>
<dbReference type="PANTHER" id="PTHR43840:SF15">
    <property type="entry name" value="MITOCHONDRIAL METAL TRANSPORTER 1-RELATED"/>
    <property type="match status" value="1"/>
</dbReference>
<dbReference type="GO" id="GO:0016020">
    <property type="term" value="C:membrane"/>
    <property type="evidence" value="ECO:0007669"/>
    <property type="project" value="UniProtKB-SubCell"/>
</dbReference>
<dbReference type="PANTHER" id="PTHR43840">
    <property type="entry name" value="MITOCHONDRIAL METAL TRANSPORTER 1-RELATED"/>
    <property type="match status" value="1"/>
</dbReference>
<dbReference type="Pfam" id="PF01545">
    <property type="entry name" value="Cation_efflux"/>
    <property type="match status" value="1"/>
</dbReference>
<comment type="similarity">
    <text evidence="2">Belongs to the cation diffusion facilitator (CDF) transporter (TC 2.A.4) family.</text>
</comment>
<name>A0A4Z0Y9Q3_9FIRM</name>
<keyword evidence="11" id="KW-1185">Reference proteome</keyword>
<evidence type="ECO:0000256" key="6">
    <source>
        <dbReference type="ARBA" id="ARBA00023136"/>
    </source>
</evidence>
<evidence type="ECO:0000313" key="11">
    <source>
        <dbReference type="Proteomes" id="UP000297714"/>
    </source>
</evidence>
<feature type="transmembrane region" description="Helical" evidence="7">
    <location>
        <begin position="28"/>
        <end position="51"/>
    </location>
</feature>
<dbReference type="RefSeq" id="WP_135659867.1">
    <property type="nucleotide sequence ID" value="NZ_SRMQ01000007.1"/>
</dbReference>
<dbReference type="InterPro" id="IPR002524">
    <property type="entry name" value="Cation_efflux"/>
</dbReference>
<comment type="caution">
    <text evidence="10">The sequence shown here is derived from an EMBL/GenBank/DDBJ whole genome shotgun (WGS) entry which is preliminary data.</text>
</comment>
<dbReference type="Gene3D" id="1.20.1510.10">
    <property type="entry name" value="Cation efflux protein transmembrane domain"/>
    <property type="match status" value="1"/>
</dbReference>
<evidence type="ECO:0000256" key="5">
    <source>
        <dbReference type="ARBA" id="ARBA00022989"/>
    </source>
</evidence>
<dbReference type="SUPFAM" id="SSF161111">
    <property type="entry name" value="Cation efflux protein transmembrane domain-like"/>
    <property type="match status" value="1"/>
</dbReference>
<evidence type="ECO:0000256" key="4">
    <source>
        <dbReference type="ARBA" id="ARBA00022692"/>
    </source>
</evidence>
<evidence type="ECO:0000256" key="7">
    <source>
        <dbReference type="SAM" id="Phobius"/>
    </source>
</evidence>
<evidence type="ECO:0000259" key="8">
    <source>
        <dbReference type="Pfam" id="PF01545"/>
    </source>
</evidence>
<accession>A0A4Z0Y9Q3</accession>
<dbReference type="FunFam" id="1.20.1510.10:FF:000006">
    <property type="entry name" value="Divalent cation efflux transporter"/>
    <property type="match status" value="1"/>
</dbReference>
<gene>
    <name evidence="10" type="primary">fieF</name>
    <name evidence="10" type="ORF">CAGA_17490</name>
</gene>
<dbReference type="GO" id="GO:0008324">
    <property type="term" value="F:monoatomic cation transmembrane transporter activity"/>
    <property type="evidence" value="ECO:0007669"/>
    <property type="project" value="InterPro"/>
</dbReference>
<dbReference type="Gene3D" id="3.30.70.1350">
    <property type="entry name" value="Cation efflux protein, cytoplasmic domain"/>
    <property type="match status" value="1"/>
</dbReference>
<feature type="domain" description="Cation efflux protein transmembrane" evidence="8">
    <location>
        <begin position="32"/>
        <end position="222"/>
    </location>
</feature>
<comment type="subcellular location">
    <subcellularLocation>
        <location evidence="1">Membrane</location>
        <topology evidence="1">Multi-pass membrane protein</topology>
    </subcellularLocation>
</comment>
<evidence type="ECO:0000256" key="1">
    <source>
        <dbReference type="ARBA" id="ARBA00004141"/>
    </source>
</evidence>
<protein>
    <submittedName>
        <fullName evidence="10">Ferrous-iron efflux pump FieF</fullName>
    </submittedName>
</protein>
<dbReference type="EMBL" id="SRMQ01000007">
    <property type="protein sequence ID" value="TGJ76285.1"/>
    <property type="molecule type" value="Genomic_DNA"/>
</dbReference>
<feature type="transmembrane region" description="Helical" evidence="7">
    <location>
        <begin position="130"/>
        <end position="151"/>
    </location>
</feature>
<feature type="transmembrane region" description="Helical" evidence="7">
    <location>
        <begin position="97"/>
        <end position="115"/>
    </location>
</feature>
<feature type="domain" description="Cation efflux protein cytoplasmic" evidence="9">
    <location>
        <begin position="227"/>
        <end position="303"/>
    </location>
</feature>
<sequence>MFDFLIRTFVKDYKNKDDEKVRECYGKFSGAVGIATNVLLFVIKIIAGVVFHSIAITADAINNLSDSGSAVVTLVGFKLAGKPADEEHPYGHARIEYLSGLIVSFVILIVGFQLIQNSIDKILNPQEADFSMLTFGVLILSILIKIWQCLFYKKVGKIIGSSTISATAADSLNDVFATSAVLLGLLITYFTGFNLDGYLGVIVAVFIMVTGVRLIVETSNPLLGMAPSEELVDEIYEKIMSYDGILGIHDLHVHNYGPNRRFASVHCEVAAEQDIMVSHDIIDNIERDFLADNGIHLVIHLDPIVTSDERTNKLKEQVKALIRNISPQIGMHDFRVVWGPTHANLIFDINVSFDFPMSDAQLMQRISDEVSKLDPSYYVVLTVDHDYVPMEKIR</sequence>
<dbReference type="Proteomes" id="UP000297714">
    <property type="component" value="Unassembled WGS sequence"/>
</dbReference>
<keyword evidence="3" id="KW-0813">Transport</keyword>
<dbReference type="InterPro" id="IPR050291">
    <property type="entry name" value="CDF_Transporter"/>
</dbReference>
<keyword evidence="5 7" id="KW-1133">Transmembrane helix</keyword>
<dbReference type="InterPro" id="IPR027470">
    <property type="entry name" value="Cation_efflux_CTD"/>
</dbReference>
<dbReference type="SUPFAM" id="SSF160240">
    <property type="entry name" value="Cation efflux protein cytoplasmic domain-like"/>
    <property type="match status" value="1"/>
</dbReference>
<dbReference type="InterPro" id="IPR027469">
    <property type="entry name" value="Cation_efflux_TMD_sf"/>
</dbReference>
<evidence type="ECO:0000256" key="3">
    <source>
        <dbReference type="ARBA" id="ARBA00022448"/>
    </source>
</evidence>
<feature type="transmembrane region" description="Helical" evidence="7">
    <location>
        <begin position="197"/>
        <end position="216"/>
    </location>
</feature>
<dbReference type="NCBIfam" id="TIGR01297">
    <property type="entry name" value="CDF"/>
    <property type="match status" value="1"/>
</dbReference>
<evidence type="ECO:0000259" key="9">
    <source>
        <dbReference type="Pfam" id="PF16916"/>
    </source>
</evidence>
<reference evidence="10 11" key="1">
    <citation type="submission" date="2019-04" db="EMBL/GenBank/DDBJ databases">
        <authorList>
            <person name="Poehlein A."/>
            <person name="Bengelsdorf F.R."/>
            <person name="Duerre P."/>
            <person name="Daniel R."/>
        </authorList>
    </citation>
    <scope>NUCLEOTIDE SEQUENCE [LARGE SCALE GENOMIC DNA]</scope>
    <source>
        <strain evidence="10 11">BS-1</strain>
    </source>
</reference>
<dbReference type="Pfam" id="PF16916">
    <property type="entry name" value="ZT_dimer"/>
    <property type="match status" value="1"/>
</dbReference>
<keyword evidence="6 7" id="KW-0472">Membrane</keyword>
<organism evidence="10 11">
    <name type="scientific">Caproiciproducens galactitolivorans</name>
    <dbReference type="NCBI Taxonomy" id="642589"/>
    <lineage>
        <taxon>Bacteria</taxon>
        <taxon>Bacillati</taxon>
        <taxon>Bacillota</taxon>
        <taxon>Clostridia</taxon>
        <taxon>Eubacteriales</taxon>
        <taxon>Acutalibacteraceae</taxon>
        <taxon>Caproiciproducens</taxon>
    </lineage>
</organism>
<feature type="transmembrane region" description="Helical" evidence="7">
    <location>
        <begin position="172"/>
        <end position="191"/>
    </location>
</feature>
<evidence type="ECO:0000256" key="2">
    <source>
        <dbReference type="ARBA" id="ARBA00008114"/>
    </source>
</evidence>
<evidence type="ECO:0000313" key="10">
    <source>
        <dbReference type="EMBL" id="TGJ76285.1"/>
    </source>
</evidence>
<dbReference type="AlphaFoldDB" id="A0A4Z0Y9Q3"/>
<dbReference type="InterPro" id="IPR036837">
    <property type="entry name" value="Cation_efflux_CTD_sf"/>
</dbReference>
<dbReference type="InterPro" id="IPR058533">
    <property type="entry name" value="Cation_efflux_TM"/>
</dbReference>
<keyword evidence="4 7" id="KW-0812">Transmembrane</keyword>
<dbReference type="OrthoDB" id="9806522at2"/>